<protein>
    <recommendedName>
        <fullName evidence="5">Modin</fullName>
    </recommendedName>
</protein>
<feature type="region of interest" description="Disordered" evidence="1">
    <location>
        <begin position="112"/>
        <end position="142"/>
    </location>
</feature>
<feature type="compositionally biased region" description="Basic and acidic residues" evidence="1">
    <location>
        <begin position="193"/>
        <end position="202"/>
    </location>
</feature>
<dbReference type="OrthoDB" id="5227693at2759"/>
<keyword evidence="2" id="KW-1133">Transmembrane helix</keyword>
<keyword evidence="2" id="KW-0812">Transmembrane</keyword>
<dbReference type="AlphaFoldDB" id="A0A3N2QB65"/>
<evidence type="ECO:0000313" key="4">
    <source>
        <dbReference type="Proteomes" id="UP000272025"/>
    </source>
</evidence>
<sequence length="727" mass="82217">MDEETLANLLEDVIERVADDTSELVVAVAALIISVVALLAAVLQLAQQYYASATGYAHCDSKVIGKWSKSKLRVFRPYEFRFEVQYEAPVIFLCRPDNKRGPLKNNPLLFLNGTPQSEKDTWSQLEEDDSGSTDEKKMEDKAVHTADNELATWVILLSAIQRMERDSRAWQRKRLLPAQPPRSDDPSALLKPGRPDDKSVEDKHSLIVALQKKRKSWDTMPDGVKKPYATTTWCHMVEMAAILGIYWTEFDRSRERYRAEGNGYLLTGEQVTDLGIMFTFQVYGKSKFEENRIIPVEEVKDLCFGAVPTIYRSPHKVDRRRLGFDDDQQDLSMLNMASRAEIAETLSLIGCNTKTVNYFAMDDTSNCRVTHLFPLPFEIIGMSSRTLHIEHSLFRLLPNPTIFQWKMKNFPLRKVLKGYMAQVEKKDVLLNKDSSAMRTIRYHGRTIQRELKKGGASASSSVVVLDFLHTALNDTDEILTGKRQQDRPHLPRETSVLSAGPVKRPETVKVTAASATATATATATGTNNTPSTSETEEEMIRRQKVQDVLRSHIQEVLSALNQKSFEMETPDSPNTTMLTIPVSIAPSSPFEAIDSAAPEERPDKLMEIYFDYVRGRVIGSATQATKRRESNAGASQAPPPALGIRRRATDRSMVAPDSDSDSEDPEELEDDLDELWRLSTDQISHEDIWCTLVFRMICWLMLHEFHPKDVQITKTELRGSRLPVYIA</sequence>
<dbReference type="STRING" id="1314773.A0A3N2QB65"/>
<keyword evidence="2" id="KW-0472">Membrane</keyword>
<evidence type="ECO:0000256" key="2">
    <source>
        <dbReference type="SAM" id="Phobius"/>
    </source>
</evidence>
<feature type="region of interest" description="Disordered" evidence="1">
    <location>
        <begin position="513"/>
        <end position="537"/>
    </location>
</feature>
<evidence type="ECO:0008006" key="5">
    <source>
        <dbReference type="Google" id="ProtNLM"/>
    </source>
</evidence>
<accession>A0A3N2QB65</accession>
<reference evidence="3 4" key="1">
    <citation type="journal article" date="2018" name="Mol. Ecol.">
        <title>The obligate alkalophilic soda-lake fungus Sodiomyces alkalinus has shifted to a protein diet.</title>
        <authorList>
            <person name="Grum-Grzhimaylo A.A."/>
            <person name="Falkoski D.L."/>
            <person name="van den Heuvel J."/>
            <person name="Valero-Jimenez C.A."/>
            <person name="Min B."/>
            <person name="Choi I.G."/>
            <person name="Lipzen A."/>
            <person name="Daum C.G."/>
            <person name="Aanen D.K."/>
            <person name="Tsang A."/>
            <person name="Henrissat B."/>
            <person name="Bilanenko E.N."/>
            <person name="de Vries R.P."/>
            <person name="van Kan J.A.L."/>
            <person name="Grigoriev I.V."/>
            <person name="Debets A.J.M."/>
        </authorList>
    </citation>
    <scope>NUCLEOTIDE SEQUENCE [LARGE SCALE GENOMIC DNA]</scope>
    <source>
        <strain evidence="3 4">F11</strain>
    </source>
</reference>
<feature type="region of interest" description="Disordered" evidence="1">
    <location>
        <begin position="481"/>
        <end position="501"/>
    </location>
</feature>
<feature type="compositionally biased region" description="Basic and acidic residues" evidence="1">
    <location>
        <begin position="133"/>
        <end position="142"/>
    </location>
</feature>
<evidence type="ECO:0000256" key="1">
    <source>
        <dbReference type="SAM" id="MobiDB-lite"/>
    </source>
</evidence>
<organism evidence="3 4">
    <name type="scientific">Sodiomyces alkalinus (strain CBS 110278 / VKM F-3762 / F11)</name>
    <name type="common">Alkaliphilic filamentous fungus</name>
    <dbReference type="NCBI Taxonomy" id="1314773"/>
    <lineage>
        <taxon>Eukaryota</taxon>
        <taxon>Fungi</taxon>
        <taxon>Dikarya</taxon>
        <taxon>Ascomycota</taxon>
        <taxon>Pezizomycotina</taxon>
        <taxon>Sordariomycetes</taxon>
        <taxon>Hypocreomycetidae</taxon>
        <taxon>Glomerellales</taxon>
        <taxon>Plectosphaerellaceae</taxon>
        <taxon>Sodiomyces</taxon>
    </lineage>
</organism>
<feature type="compositionally biased region" description="Acidic residues" evidence="1">
    <location>
        <begin position="658"/>
        <end position="669"/>
    </location>
</feature>
<feature type="compositionally biased region" description="Low complexity" evidence="1">
    <location>
        <begin position="513"/>
        <end position="533"/>
    </location>
</feature>
<proteinExistence type="predicted"/>
<dbReference type="EMBL" id="ML119051">
    <property type="protein sequence ID" value="ROT43835.1"/>
    <property type="molecule type" value="Genomic_DNA"/>
</dbReference>
<feature type="region of interest" description="Disordered" evidence="1">
    <location>
        <begin position="623"/>
        <end position="669"/>
    </location>
</feature>
<dbReference type="Proteomes" id="UP000272025">
    <property type="component" value="Unassembled WGS sequence"/>
</dbReference>
<feature type="compositionally biased region" description="Basic and acidic residues" evidence="1">
    <location>
        <begin position="481"/>
        <end position="492"/>
    </location>
</feature>
<evidence type="ECO:0000313" key="3">
    <source>
        <dbReference type="EMBL" id="ROT43835.1"/>
    </source>
</evidence>
<name>A0A3N2QB65_SODAK</name>
<dbReference type="GeneID" id="39577988"/>
<gene>
    <name evidence="3" type="ORF">SODALDRAFT_320203</name>
</gene>
<keyword evidence="4" id="KW-1185">Reference proteome</keyword>
<feature type="transmembrane region" description="Helical" evidence="2">
    <location>
        <begin position="24"/>
        <end position="46"/>
    </location>
</feature>
<dbReference type="RefSeq" id="XP_028471641.1">
    <property type="nucleotide sequence ID" value="XM_028609510.1"/>
</dbReference>
<feature type="region of interest" description="Disordered" evidence="1">
    <location>
        <begin position="172"/>
        <end position="202"/>
    </location>
</feature>